<dbReference type="AlphaFoldDB" id="A0A0J8JPG4"/>
<dbReference type="PANTHER" id="PTHR43685:SF2">
    <property type="entry name" value="GLYCOSYLTRANSFERASE 2-LIKE DOMAIN-CONTAINING PROTEIN"/>
    <property type="match status" value="1"/>
</dbReference>
<evidence type="ECO:0000313" key="2">
    <source>
        <dbReference type="EMBL" id="KMT66531.1"/>
    </source>
</evidence>
<dbReference type="SUPFAM" id="SSF53448">
    <property type="entry name" value="Nucleotide-diphospho-sugar transferases"/>
    <property type="match status" value="1"/>
</dbReference>
<proteinExistence type="predicted"/>
<sequence>MTIKISVIIPTYNCIDYLPFAVSSVIKQNVKDMEIIVVDDGSTDGTQVWLANIIEKYPFIKVIQQHNLGVVTARNNAIAQAKGEYIAFLDADDYWYEDKLGPQLSYMQSHPKVSLSFSNYDHIDMDNQKIIDCFSYWPEFLSKIYRKQDTNYQTLFNASESIIATNVIGTSTVVAKKSALVATNGFDTKLKSASDWDMWIRLSQLGDVALSSRSTTAYLMRPSSITSNRLARLEAMSHIIDKYSILCRISKHAKNIALARLNSAYAEYYREQGKKLIPLIFDLIAIYKHPLFRNFRHLCHDLKRLMLVQSKG</sequence>
<dbReference type="EMBL" id="LAZL01000003">
    <property type="protein sequence ID" value="KMT66531.1"/>
    <property type="molecule type" value="Genomic_DNA"/>
</dbReference>
<dbReference type="Gene3D" id="3.90.550.10">
    <property type="entry name" value="Spore Coat Polysaccharide Biosynthesis Protein SpsA, Chain A"/>
    <property type="match status" value="1"/>
</dbReference>
<comment type="caution">
    <text evidence="2">The sequence shown here is derived from an EMBL/GenBank/DDBJ whole genome shotgun (WGS) entry which is preliminary data.</text>
</comment>
<accession>A0A0J8JPG4</accession>
<dbReference type="InterPro" id="IPR050834">
    <property type="entry name" value="Glycosyltransf_2"/>
</dbReference>
<dbReference type="InterPro" id="IPR029044">
    <property type="entry name" value="Nucleotide-diphossugar_trans"/>
</dbReference>
<gene>
    <name evidence="2" type="ORF">XM47_03065</name>
</gene>
<evidence type="ECO:0000259" key="1">
    <source>
        <dbReference type="Pfam" id="PF00535"/>
    </source>
</evidence>
<feature type="domain" description="Glycosyltransferase 2-like" evidence="1">
    <location>
        <begin position="6"/>
        <end position="145"/>
    </location>
</feature>
<dbReference type="OrthoDB" id="9802649at2"/>
<keyword evidence="3" id="KW-1185">Reference proteome</keyword>
<organism evidence="2 3">
    <name type="scientific">Catenovulum maritimum</name>
    <dbReference type="NCBI Taxonomy" id="1513271"/>
    <lineage>
        <taxon>Bacteria</taxon>
        <taxon>Pseudomonadati</taxon>
        <taxon>Pseudomonadota</taxon>
        <taxon>Gammaproteobacteria</taxon>
        <taxon>Alteromonadales</taxon>
        <taxon>Alteromonadaceae</taxon>
        <taxon>Catenovulum</taxon>
    </lineage>
</organism>
<dbReference type="Pfam" id="PF00535">
    <property type="entry name" value="Glycos_transf_2"/>
    <property type="match status" value="1"/>
</dbReference>
<reference evidence="2 3" key="1">
    <citation type="submission" date="2015-04" db="EMBL/GenBank/DDBJ databases">
        <title>Draft Genome Sequence of the Novel Agar-Digesting Marine Bacterium Q1.</title>
        <authorList>
            <person name="Li Y."/>
            <person name="Li D."/>
            <person name="Chen G."/>
            <person name="Du Z."/>
        </authorList>
    </citation>
    <scope>NUCLEOTIDE SEQUENCE [LARGE SCALE GENOMIC DNA]</scope>
    <source>
        <strain evidence="2 3">Q1</strain>
    </source>
</reference>
<dbReference type="PANTHER" id="PTHR43685">
    <property type="entry name" value="GLYCOSYLTRANSFERASE"/>
    <property type="match status" value="1"/>
</dbReference>
<dbReference type="RefSeq" id="WP_048689493.1">
    <property type="nucleotide sequence ID" value="NZ_KQ130483.1"/>
</dbReference>
<protein>
    <recommendedName>
        <fullName evidence="1">Glycosyltransferase 2-like domain-containing protein</fullName>
    </recommendedName>
</protein>
<dbReference type="STRING" id="1513271.XM47_03065"/>
<dbReference type="InterPro" id="IPR001173">
    <property type="entry name" value="Glyco_trans_2-like"/>
</dbReference>
<dbReference type="Proteomes" id="UP000037600">
    <property type="component" value="Unassembled WGS sequence"/>
</dbReference>
<name>A0A0J8JPG4_9ALTE</name>
<evidence type="ECO:0000313" key="3">
    <source>
        <dbReference type="Proteomes" id="UP000037600"/>
    </source>
</evidence>